<protein>
    <recommendedName>
        <fullName evidence="4">Envelope protein</fullName>
    </recommendedName>
</protein>
<reference evidence="2 3" key="1">
    <citation type="submission" date="2024-05" db="EMBL/GenBank/DDBJ databases">
        <title>Genetic variation in Jamaican populations of the coffee berry borer (Hypothenemus hampei).</title>
        <authorList>
            <person name="Errbii M."/>
            <person name="Myrie A."/>
        </authorList>
    </citation>
    <scope>NUCLEOTIDE SEQUENCE [LARGE SCALE GENOMIC DNA]</scope>
    <source>
        <strain evidence="2">JA-Hopewell-2020-01-JO</strain>
        <tissue evidence="2">Whole body</tissue>
    </source>
</reference>
<keyword evidence="3" id="KW-1185">Reference proteome</keyword>
<keyword evidence="1" id="KW-1133">Transmembrane helix</keyword>
<evidence type="ECO:0000313" key="3">
    <source>
        <dbReference type="Proteomes" id="UP001566132"/>
    </source>
</evidence>
<accession>A0ABD1ED22</accession>
<sequence length="260" mass="29781">MIHCEGCKSLQGKIKLCTNLFPYPIDSDAICEAQLLRPTNQLPRTCQISVVFAKDYNVEQLGHNLWLIAVTDPLPVTIKCGNRDIVTKVIINNSVLKLQPECLAFIGSTKVYAQKLMEVYYNVTYNNHPVIIPYIEPLKLGKFNTDDLKIAQHKLNQYSDELDRRNNQPFINKHLSWITTATVTLIVTLIILYITCKCKKQRRLRIGIFTSNDNPPPPPQKLKALTAKWKTLIPKRRPSVGFGEPIEEEEIEFNYNKQTS</sequence>
<gene>
    <name evidence="2" type="ORF">ABEB36_010786</name>
</gene>
<name>A0ABD1ED22_HYPHA</name>
<organism evidence="2 3">
    <name type="scientific">Hypothenemus hampei</name>
    <name type="common">Coffee berry borer</name>
    <dbReference type="NCBI Taxonomy" id="57062"/>
    <lineage>
        <taxon>Eukaryota</taxon>
        <taxon>Metazoa</taxon>
        <taxon>Ecdysozoa</taxon>
        <taxon>Arthropoda</taxon>
        <taxon>Hexapoda</taxon>
        <taxon>Insecta</taxon>
        <taxon>Pterygota</taxon>
        <taxon>Neoptera</taxon>
        <taxon>Endopterygota</taxon>
        <taxon>Coleoptera</taxon>
        <taxon>Polyphaga</taxon>
        <taxon>Cucujiformia</taxon>
        <taxon>Curculionidae</taxon>
        <taxon>Scolytinae</taxon>
        <taxon>Hypothenemus</taxon>
    </lineage>
</organism>
<keyword evidence="1" id="KW-0472">Membrane</keyword>
<dbReference type="Proteomes" id="UP001566132">
    <property type="component" value="Unassembled WGS sequence"/>
</dbReference>
<keyword evidence="1" id="KW-0812">Transmembrane</keyword>
<evidence type="ECO:0000313" key="2">
    <source>
        <dbReference type="EMBL" id="KAL1492546.1"/>
    </source>
</evidence>
<proteinExistence type="predicted"/>
<dbReference type="EMBL" id="JBDJPC010000008">
    <property type="protein sequence ID" value="KAL1492546.1"/>
    <property type="molecule type" value="Genomic_DNA"/>
</dbReference>
<comment type="caution">
    <text evidence="2">The sequence shown here is derived from an EMBL/GenBank/DDBJ whole genome shotgun (WGS) entry which is preliminary data.</text>
</comment>
<dbReference type="AlphaFoldDB" id="A0ABD1ED22"/>
<feature type="transmembrane region" description="Helical" evidence="1">
    <location>
        <begin position="175"/>
        <end position="196"/>
    </location>
</feature>
<evidence type="ECO:0008006" key="4">
    <source>
        <dbReference type="Google" id="ProtNLM"/>
    </source>
</evidence>
<evidence type="ECO:0000256" key="1">
    <source>
        <dbReference type="SAM" id="Phobius"/>
    </source>
</evidence>